<dbReference type="Gene3D" id="1.20.120.530">
    <property type="entry name" value="GntR ligand-binding domain-like"/>
    <property type="match status" value="1"/>
</dbReference>
<keyword evidence="1" id="KW-0805">Transcription regulation</keyword>
<evidence type="ECO:0000313" key="5">
    <source>
        <dbReference type="EMBL" id="GAA3669344.1"/>
    </source>
</evidence>
<evidence type="ECO:0000259" key="4">
    <source>
        <dbReference type="PROSITE" id="PS50949"/>
    </source>
</evidence>
<sequence length="232" mass="25973">MASINTTTPAGSVAPVLSLSRRDAAIQEIRRAVVRGWLKPGDKLTEVQLSQMLNVSRPTIREALNQLSQEGLLVQEPYRGLRVATVGVEQILDIANTRQALDMLAVDGILDDRTGSRMESVRKAWQDFSRVEDDPDPLVRHEAHVAFHRRIWAASENSLLLRLWPVVEAHITIALARDQAVRSDPERAKLVHHHLVDALLSGDRDAIQQAFESHTVGSARELIELIEREENT</sequence>
<gene>
    <name evidence="5" type="ORF">GCM10023081_04740</name>
</gene>
<dbReference type="SMART" id="SM00895">
    <property type="entry name" value="FCD"/>
    <property type="match status" value="1"/>
</dbReference>
<feature type="domain" description="HTH gntR-type" evidence="4">
    <location>
        <begin position="19"/>
        <end position="86"/>
    </location>
</feature>
<dbReference type="InterPro" id="IPR011711">
    <property type="entry name" value="GntR_C"/>
</dbReference>
<keyword evidence="3" id="KW-0804">Transcription</keyword>
<dbReference type="Proteomes" id="UP001500752">
    <property type="component" value="Unassembled WGS sequence"/>
</dbReference>
<comment type="caution">
    <text evidence="5">The sequence shown here is derived from an EMBL/GenBank/DDBJ whole genome shotgun (WGS) entry which is preliminary data.</text>
</comment>
<dbReference type="Pfam" id="PF07729">
    <property type="entry name" value="FCD"/>
    <property type="match status" value="1"/>
</dbReference>
<dbReference type="CDD" id="cd07377">
    <property type="entry name" value="WHTH_GntR"/>
    <property type="match status" value="1"/>
</dbReference>
<evidence type="ECO:0000256" key="1">
    <source>
        <dbReference type="ARBA" id="ARBA00023015"/>
    </source>
</evidence>
<protein>
    <submittedName>
        <fullName evidence="5">GntR family transcriptional regulator</fullName>
    </submittedName>
</protein>
<dbReference type="SUPFAM" id="SSF46785">
    <property type="entry name" value="Winged helix' DNA-binding domain"/>
    <property type="match status" value="1"/>
</dbReference>
<dbReference type="PROSITE" id="PS50949">
    <property type="entry name" value="HTH_GNTR"/>
    <property type="match status" value="1"/>
</dbReference>
<name>A0ABP7BUF5_9MICC</name>
<dbReference type="PRINTS" id="PR00035">
    <property type="entry name" value="HTHGNTR"/>
</dbReference>
<dbReference type="EMBL" id="BAABEO010000006">
    <property type="protein sequence ID" value="GAA3669344.1"/>
    <property type="molecule type" value="Genomic_DNA"/>
</dbReference>
<dbReference type="InterPro" id="IPR036390">
    <property type="entry name" value="WH_DNA-bd_sf"/>
</dbReference>
<evidence type="ECO:0000256" key="2">
    <source>
        <dbReference type="ARBA" id="ARBA00023125"/>
    </source>
</evidence>
<dbReference type="InterPro" id="IPR008920">
    <property type="entry name" value="TF_FadR/GntR_C"/>
</dbReference>
<accession>A0ABP7BUF5</accession>
<dbReference type="PANTHER" id="PTHR43537">
    <property type="entry name" value="TRANSCRIPTIONAL REGULATOR, GNTR FAMILY"/>
    <property type="match status" value="1"/>
</dbReference>
<dbReference type="SUPFAM" id="SSF48008">
    <property type="entry name" value="GntR ligand-binding domain-like"/>
    <property type="match status" value="1"/>
</dbReference>
<dbReference type="InterPro" id="IPR036388">
    <property type="entry name" value="WH-like_DNA-bd_sf"/>
</dbReference>
<dbReference type="Pfam" id="PF00392">
    <property type="entry name" value="GntR"/>
    <property type="match status" value="1"/>
</dbReference>
<evidence type="ECO:0000256" key="3">
    <source>
        <dbReference type="ARBA" id="ARBA00023163"/>
    </source>
</evidence>
<evidence type="ECO:0000313" key="6">
    <source>
        <dbReference type="Proteomes" id="UP001500752"/>
    </source>
</evidence>
<dbReference type="Gene3D" id="1.10.10.10">
    <property type="entry name" value="Winged helix-like DNA-binding domain superfamily/Winged helix DNA-binding domain"/>
    <property type="match status" value="1"/>
</dbReference>
<dbReference type="RefSeq" id="WP_345148177.1">
    <property type="nucleotide sequence ID" value="NZ_BAABEO010000006.1"/>
</dbReference>
<dbReference type="InterPro" id="IPR000524">
    <property type="entry name" value="Tscrpt_reg_HTH_GntR"/>
</dbReference>
<dbReference type="SMART" id="SM00345">
    <property type="entry name" value="HTH_GNTR"/>
    <property type="match status" value="1"/>
</dbReference>
<dbReference type="PANTHER" id="PTHR43537:SF24">
    <property type="entry name" value="GLUCONATE OPERON TRANSCRIPTIONAL REPRESSOR"/>
    <property type="match status" value="1"/>
</dbReference>
<keyword evidence="2" id="KW-0238">DNA-binding</keyword>
<reference evidence="6" key="1">
    <citation type="journal article" date="2019" name="Int. J. Syst. Evol. Microbiol.">
        <title>The Global Catalogue of Microorganisms (GCM) 10K type strain sequencing project: providing services to taxonomists for standard genome sequencing and annotation.</title>
        <authorList>
            <consortium name="The Broad Institute Genomics Platform"/>
            <consortium name="The Broad Institute Genome Sequencing Center for Infectious Disease"/>
            <person name="Wu L."/>
            <person name="Ma J."/>
        </authorList>
    </citation>
    <scope>NUCLEOTIDE SEQUENCE [LARGE SCALE GENOMIC DNA]</scope>
    <source>
        <strain evidence="6">JCM 30742</strain>
    </source>
</reference>
<keyword evidence="6" id="KW-1185">Reference proteome</keyword>
<proteinExistence type="predicted"/>
<organism evidence="5 6">
    <name type="scientific">Arthrobacter ginkgonis</name>
    <dbReference type="NCBI Taxonomy" id="1630594"/>
    <lineage>
        <taxon>Bacteria</taxon>
        <taxon>Bacillati</taxon>
        <taxon>Actinomycetota</taxon>
        <taxon>Actinomycetes</taxon>
        <taxon>Micrococcales</taxon>
        <taxon>Micrococcaceae</taxon>
        <taxon>Arthrobacter</taxon>
    </lineage>
</organism>